<dbReference type="InterPro" id="IPR011009">
    <property type="entry name" value="Kinase-like_dom_sf"/>
</dbReference>
<evidence type="ECO:0000259" key="1">
    <source>
        <dbReference type="PROSITE" id="PS50011"/>
    </source>
</evidence>
<dbReference type="EMBL" id="JBBWRZ010000013">
    <property type="protein sequence ID" value="KAK8223898.1"/>
    <property type="molecule type" value="Genomic_DNA"/>
</dbReference>
<dbReference type="PROSITE" id="PS50011">
    <property type="entry name" value="PROTEIN_KINASE_DOM"/>
    <property type="match status" value="1"/>
</dbReference>
<dbReference type="Pfam" id="PF00069">
    <property type="entry name" value="Pkinase"/>
    <property type="match status" value="1"/>
</dbReference>
<evidence type="ECO:0000313" key="3">
    <source>
        <dbReference type="Proteomes" id="UP001492380"/>
    </source>
</evidence>
<dbReference type="SMART" id="SM00220">
    <property type="entry name" value="S_TKc"/>
    <property type="match status" value="1"/>
</dbReference>
<dbReference type="Gene3D" id="1.10.510.10">
    <property type="entry name" value="Transferase(Phosphotransferase) domain 1"/>
    <property type="match status" value="1"/>
</dbReference>
<proteinExistence type="predicted"/>
<accession>A0ABR1YBC0</accession>
<dbReference type="Proteomes" id="UP001492380">
    <property type="component" value="Unassembled WGS sequence"/>
</dbReference>
<protein>
    <recommendedName>
        <fullName evidence="1">Protein kinase domain-containing protein</fullName>
    </recommendedName>
</protein>
<sequence>MRLDSLPSLNQIRNWNLPKLGSKLTGDSGRMYMICDGRTTPWYMGLAKDLDQKNSFTVFQPATWEGMGSEALEINFKRFENGERVSKIFRDSKHIWRIIDTIQPASKYDPPRQICGPFRLALSDARVERLFTRREVKSIMKDILVALQEIESKGFVYADLSTEDILLSKDQPPEPTEVFAQLWAKEQLSLPFCMHELDGNFKESYRALEIFFGKPCSFPAHIWSWGIILTHLLESRTSWMRNDWEELWVGTMLDNWRKGWEDSHYDDWGCWRHDFLLLDREMVGDFGIKDCEYFADCELPDRKLLPFKTGDWKEHLLNKGLRDDDVCFLDWVLDPNPETRPTSEQIMKSGFLEWNEEDSLPA</sequence>
<feature type="domain" description="Protein kinase" evidence="1">
    <location>
        <begin position="1"/>
        <end position="352"/>
    </location>
</feature>
<keyword evidence="3" id="KW-1185">Reference proteome</keyword>
<dbReference type="InterPro" id="IPR000719">
    <property type="entry name" value="Prot_kinase_dom"/>
</dbReference>
<organism evidence="2 3">
    <name type="scientific">Phyllosticta capitalensis</name>
    <dbReference type="NCBI Taxonomy" id="121624"/>
    <lineage>
        <taxon>Eukaryota</taxon>
        <taxon>Fungi</taxon>
        <taxon>Dikarya</taxon>
        <taxon>Ascomycota</taxon>
        <taxon>Pezizomycotina</taxon>
        <taxon>Dothideomycetes</taxon>
        <taxon>Dothideomycetes incertae sedis</taxon>
        <taxon>Botryosphaeriales</taxon>
        <taxon>Phyllostictaceae</taxon>
        <taxon>Phyllosticta</taxon>
    </lineage>
</organism>
<dbReference type="SUPFAM" id="SSF56112">
    <property type="entry name" value="Protein kinase-like (PK-like)"/>
    <property type="match status" value="1"/>
</dbReference>
<evidence type="ECO:0000313" key="2">
    <source>
        <dbReference type="EMBL" id="KAK8223898.1"/>
    </source>
</evidence>
<comment type="caution">
    <text evidence="2">The sequence shown here is derived from an EMBL/GenBank/DDBJ whole genome shotgun (WGS) entry which is preliminary data.</text>
</comment>
<name>A0ABR1YBC0_9PEZI</name>
<gene>
    <name evidence="2" type="ORF">HDK90DRAFT_529160</name>
</gene>
<reference evidence="2 3" key="1">
    <citation type="submission" date="2024-04" db="EMBL/GenBank/DDBJ databases">
        <title>Phyllosticta paracitricarpa is synonymous to the EU quarantine fungus P. citricarpa based on phylogenomic analyses.</title>
        <authorList>
            <consortium name="Lawrence Berkeley National Laboratory"/>
            <person name="Van Ingen-Buijs V.A."/>
            <person name="Van Westerhoven A.C."/>
            <person name="Haridas S."/>
            <person name="Skiadas P."/>
            <person name="Martin F."/>
            <person name="Groenewald J.Z."/>
            <person name="Crous P.W."/>
            <person name="Seidl M.F."/>
        </authorList>
    </citation>
    <scope>NUCLEOTIDE SEQUENCE [LARGE SCALE GENOMIC DNA]</scope>
    <source>
        <strain evidence="2 3">CBS 123374</strain>
    </source>
</reference>